<dbReference type="PANTHER" id="PTHR12629">
    <property type="entry name" value="DIPHOSPHOINOSITOL POLYPHOSPHATE PHOSPHOHYDROLASE"/>
    <property type="match status" value="1"/>
</dbReference>
<evidence type="ECO:0000259" key="10">
    <source>
        <dbReference type="PROSITE" id="PS51462"/>
    </source>
</evidence>
<comment type="catalytic activity">
    <reaction evidence="9">
        <text>diphospho-myo-inositol polyphosphate + H2O = myo-inositol polyphosphate + phosphate.</text>
        <dbReference type="EC" id="3.6.1.52"/>
    </reaction>
</comment>
<reference evidence="11" key="1">
    <citation type="submission" date="2023-08" db="EMBL/GenBank/DDBJ databases">
        <authorList>
            <person name="Alioto T."/>
            <person name="Alioto T."/>
            <person name="Gomez Garrido J."/>
        </authorList>
    </citation>
    <scope>NUCLEOTIDE SEQUENCE</scope>
</reference>
<evidence type="ECO:0000256" key="2">
    <source>
        <dbReference type="ARBA" id="ARBA00004496"/>
    </source>
</evidence>
<evidence type="ECO:0000256" key="6">
    <source>
        <dbReference type="ARBA" id="ARBA00022723"/>
    </source>
</evidence>
<dbReference type="Gene3D" id="3.90.79.10">
    <property type="entry name" value="Nucleoside Triphosphate Pyrophosphohydrolase"/>
    <property type="match status" value="1"/>
</dbReference>
<dbReference type="PANTHER" id="PTHR12629:SF0">
    <property type="entry name" value="DIPHOSPHOINOSITOL-POLYPHOSPHATE DIPHOSPHATASE"/>
    <property type="match status" value="1"/>
</dbReference>
<dbReference type="GO" id="GO:0034431">
    <property type="term" value="F:bis(5'-adenosyl)-hexaphosphatase activity"/>
    <property type="evidence" value="ECO:0007669"/>
    <property type="project" value="TreeGrafter"/>
</dbReference>
<evidence type="ECO:0000256" key="5">
    <source>
        <dbReference type="ARBA" id="ARBA00022490"/>
    </source>
</evidence>
<dbReference type="AlphaFoldDB" id="A0AA36FGD5"/>
<dbReference type="SUPFAM" id="SSF55811">
    <property type="entry name" value="Nudix"/>
    <property type="match status" value="1"/>
</dbReference>
<dbReference type="FunFam" id="3.90.79.10:FF:000002">
    <property type="entry name" value="diphosphoinositol polyphosphate phosphohydrolase 1"/>
    <property type="match status" value="1"/>
</dbReference>
<evidence type="ECO:0000256" key="1">
    <source>
        <dbReference type="ARBA" id="ARBA00001946"/>
    </source>
</evidence>
<keyword evidence="7" id="KW-0378">Hydrolase</keyword>
<evidence type="ECO:0000256" key="9">
    <source>
        <dbReference type="ARBA" id="ARBA00033994"/>
    </source>
</evidence>
<proteinExistence type="inferred from homology"/>
<dbReference type="GO" id="GO:0071543">
    <property type="term" value="P:diphosphoinositol polyphosphate metabolic process"/>
    <property type="evidence" value="ECO:0007669"/>
    <property type="project" value="TreeGrafter"/>
</dbReference>
<keyword evidence="6" id="KW-0479">Metal-binding</keyword>
<dbReference type="PROSITE" id="PS51462">
    <property type="entry name" value="NUDIX"/>
    <property type="match status" value="1"/>
</dbReference>
<comment type="subcellular location">
    <subcellularLocation>
        <location evidence="2">Cytoplasm</location>
    </subcellularLocation>
</comment>
<dbReference type="GO" id="GO:0008486">
    <property type="term" value="F:diphosphoinositol-polyphosphate diphosphatase activity"/>
    <property type="evidence" value="ECO:0007669"/>
    <property type="project" value="UniProtKB-EC"/>
</dbReference>
<dbReference type="GO" id="GO:0046872">
    <property type="term" value="F:metal ion binding"/>
    <property type="evidence" value="ECO:0007669"/>
    <property type="project" value="UniProtKB-KW"/>
</dbReference>
<dbReference type="GO" id="GO:1901909">
    <property type="term" value="P:diadenosine hexaphosphate catabolic process"/>
    <property type="evidence" value="ECO:0007669"/>
    <property type="project" value="TreeGrafter"/>
</dbReference>
<dbReference type="EC" id="3.6.1.52" evidence="4"/>
<organism evidence="11 12">
    <name type="scientific">Octopus vulgaris</name>
    <name type="common">Common octopus</name>
    <dbReference type="NCBI Taxonomy" id="6645"/>
    <lineage>
        <taxon>Eukaryota</taxon>
        <taxon>Metazoa</taxon>
        <taxon>Spiralia</taxon>
        <taxon>Lophotrochozoa</taxon>
        <taxon>Mollusca</taxon>
        <taxon>Cephalopoda</taxon>
        <taxon>Coleoidea</taxon>
        <taxon>Octopodiformes</taxon>
        <taxon>Octopoda</taxon>
        <taxon>Incirrata</taxon>
        <taxon>Octopodidae</taxon>
        <taxon>Octopus</taxon>
    </lineage>
</organism>
<evidence type="ECO:0000256" key="8">
    <source>
        <dbReference type="ARBA" id="ARBA00022842"/>
    </source>
</evidence>
<dbReference type="InterPro" id="IPR015797">
    <property type="entry name" value="NUDIX_hydrolase-like_dom_sf"/>
</dbReference>
<dbReference type="Pfam" id="PF00293">
    <property type="entry name" value="NUDIX"/>
    <property type="match status" value="1"/>
</dbReference>
<dbReference type="GO" id="GO:0005737">
    <property type="term" value="C:cytoplasm"/>
    <property type="evidence" value="ECO:0007669"/>
    <property type="project" value="UniProtKB-SubCell"/>
</dbReference>
<dbReference type="GO" id="GO:0034432">
    <property type="term" value="F:bis(5'-adenosyl)-pentaphosphatase activity"/>
    <property type="evidence" value="ECO:0007669"/>
    <property type="project" value="TreeGrafter"/>
</dbReference>
<dbReference type="InterPro" id="IPR000086">
    <property type="entry name" value="NUDIX_hydrolase_dom"/>
</dbReference>
<evidence type="ECO:0000256" key="4">
    <source>
        <dbReference type="ARBA" id="ARBA00012527"/>
    </source>
</evidence>
<keyword evidence="12" id="KW-1185">Reference proteome</keyword>
<dbReference type="InterPro" id="IPR047198">
    <property type="entry name" value="DDP-like_NUDIX"/>
</dbReference>
<comment type="cofactor">
    <cofactor evidence="1">
        <name>Mg(2+)</name>
        <dbReference type="ChEBI" id="CHEBI:18420"/>
    </cofactor>
</comment>
<protein>
    <recommendedName>
        <fullName evidence="4">diphosphoinositol-polyphosphate diphosphatase</fullName>
        <ecNumber evidence="4">3.6.1.52</ecNumber>
    </recommendedName>
</protein>
<name>A0AA36FGD5_OCTVU</name>
<dbReference type="PROSITE" id="PS00893">
    <property type="entry name" value="NUDIX_BOX"/>
    <property type="match status" value="1"/>
</dbReference>
<evidence type="ECO:0000313" key="12">
    <source>
        <dbReference type="Proteomes" id="UP001162480"/>
    </source>
</evidence>
<dbReference type="EMBL" id="OX597832">
    <property type="protein sequence ID" value="CAI9736612.1"/>
    <property type="molecule type" value="Genomic_DNA"/>
</dbReference>
<accession>A0AA36FGD5</accession>
<sequence length="153" mass="17420">METKATPYQAGFSSVVLNPSPYDPLWPDLLGGVVHIILLVSSSRYKDRWIVPGGGIEPSEPPAIAAEREVFEEAGVRGKLGRLIGEFENNDKKHRTSVFAFIVTELLEEWEEKKNLGRKREWFSLSEAKEKLQHQPLQVTYLELLEKKEDKVS</sequence>
<dbReference type="GO" id="GO:0005634">
    <property type="term" value="C:nucleus"/>
    <property type="evidence" value="ECO:0007669"/>
    <property type="project" value="TreeGrafter"/>
</dbReference>
<evidence type="ECO:0000256" key="3">
    <source>
        <dbReference type="ARBA" id="ARBA00008266"/>
    </source>
</evidence>
<dbReference type="InterPro" id="IPR020084">
    <property type="entry name" value="NUDIX_hydrolase_CS"/>
</dbReference>
<comment type="similarity">
    <text evidence="3">Belongs to the Nudix hydrolase family. DIPP subfamily.</text>
</comment>
<keyword evidence="5" id="KW-0963">Cytoplasm</keyword>
<keyword evidence="8" id="KW-0460">Magnesium</keyword>
<dbReference type="GO" id="GO:0000298">
    <property type="term" value="F:endopolyphosphatase activity"/>
    <property type="evidence" value="ECO:0007669"/>
    <property type="project" value="TreeGrafter"/>
</dbReference>
<gene>
    <name evidence="11" type="ORF">OCTVUL_1B019323</name>
</gene>
<dbReference type="CDD" id="cd04666">
    <property type="entry name" value="NUDIX_DIPP2_like_Nudt4"/>
    <property type="match status" value="1"/>
</dbReference>
<dbReference type="GO" id="GO:1901907">
    <property type="term" value="P:diadenosine pentaphosphate catabolic process"/>
    <property type="evidence" value="ECO:0007669"/>
    <property type="project" value="TreeGrafter"/>
</dbReference>
<evidence type="ECO:0000256" key="7">
    <source>
        <dbReference type="ARBA" id="ARBA00022801"/>
    </source>
</evidence>
<feature type="domain" description="Nudix hydrolase" evidence="10">
    <location>
        <begin position="7"/>
        <end position="145"/>
    </location>
</feature>
<dbReference type="Proteomes" id="UP001162480">
    <property type="component" value="Chromosome 19"/>
</dbReference>
<evidence type="ECO:0000313" key="11">
    <source>
        <dbReference type="EMBL" id="CAI9736612.1"/>
    </source>
</evidence>
<dbReference type="GO" id="GO:1901911">
    <property type="term" value="P:adenosine 5'-(hexahydrogen pentaphosphate) catabolic process"/>
    <property type="evidence" value="ECO:0007669"/>
    <property type="project" value="TreeGrafter"/>
</dbReference>